<dbReference type="eggNOG" id="ENOG502RKFS">
    <property type="taxonomic scope" value="Eukaryota"/>
</dbReference>
<comment type="caution">
    <text evidence="3">The sequence shown here is derived from an EMBL/GenBank/DDBJ whole genome shotgun (WGS) entry which is preliminary data.</text>
</comment>
<feature type="compositionally biased region" description="Basic and acidic residues" evidence="1">
    <location>
        <begin position="220"/>
        <end position="237"/>
    </location>
</feature>
<feature type="compositionally biased region" description="Polar residues" evidence="1">
    <location>
        <begin position="609"/>
        <end position="638"/>
    </location>
</feature>
<organism evidence="3 4">
    <name type="scientific">Blumeria graminis f. sp. hordei (strain DH14)</name>
    <name type="common">Barley powdery mildew</name>
    <name type="synonym">Oidium monilioides f. sp. hordei</name>
    <dbReference type="NCBI Taxonomy" id="546991"/>
    <lineage>
        <taxon>Eukaryota</taxon>
        <taxon>Fungi</taxon>
        <taxon>Dikarya</taxon>
        <taxon>Ascomycota</taxon>
        <taxon>Pezizomycotina</taxon>
        <taxon>Leotiomycetes</taxon>
        <taxon>Erysiphales</taxon>
        <taxon>Erysiphaceae</taxon>
        <taxon>Blumeria</taxon>
        <taxon>Blumeria hordei</taxon>
    </lineage>
</organism>
<name>N1JET2_BLUG1</name>
<feature type="region of interest" description="Disordered" evidence="1">
    <location>
        <begin position="210"/>
        <end position="249"/>
    </location>
</feature>
<evidence type="ECO:0000256" key="1">
    <source>
        <dbReference type="SAM" id="MobiDB-lite"/>
    </source>
</evidence>
<dbReference type="STRING" id="546991.N1JET2"/>
<dbReference type="HOGENOM" id="CLU_004682_0_0_1"/>
<protein>
    <recommendedName>
        <fullName evidence="2">Spt20-like SEP domain-containing protein</fullName>
    </recommendedName>
</protein>
<feature type="region of interest" description="Disordered" evidence="1">
    <location>
        <begin position="489"/>
        <end position="638"/>
    </location>
</feature>
<dbReference type="AlphaFoldDB" id="N1JET2"/>
<feature type="compositionally biased region" description="Low complexity" evidence="1">
    <location>
        <begin position="541"/>
        <end position="551"/>
    </location>
</feature>
<evidence type="ECO:0000313" key="3">
    <source>
        <dbReference type="EMBL" id="CCU81738.1"/>
    </source>
</evidence>
<dbReference type="EMBL" id="CAUH01005404">
    <property type="protein sequence ID" value="CCU81738.1"/>
    <property type="molecule type" value="Genomic_DNA"/>
</dbReference>
<feature type="compositionally biased region" description="Polar residues" evidence="1">
    <location>
        <begin position="524"/>
        <end position="535"/>
    </location>
</feature>
<sequence length="881" mass="96974">MAPSATGTQLTSAKTNARGRILPPAKLTSNLATSNGIGNCSPTLRSINRKREAIPQVNGSDQMNCSAGLLRPGIHSDETAILTTTEPPSYFKSDEYILKKYRHSIPSLVVHLHPTHFRFDNQEGHFPYQSPMRLMIEHLRLRTIPHDLVEYFGDVPYYEDCMIVKIHDHKSTSLSDPVDRKESPEPKPIPFSIHNYSQYCTPSSYAPYPMKSPISKKPKTTIDKNNTKASEEQDNDQKPTSLASKTAGPKKPEILTVVLRPTPMSKFIDRAIQAINLVGTERVMNAQSDANGVTPNLPLTPTVAPNISANIQPITVSSPNRGKARLKIDSSQICKIEAQITLATTAPLILKPVSSALESATLIESLAHPMYNEKPPAPKSRKRTVAEVAADEAFAAEQERYMLLFDERLSSNALTTSGGVNTSGGETQSGGTLFEARFERFKLIESIRIQLEENKRIEKQKAIENEKPQRLAETNRTRQILAIEQNRSQQALQGNSNQIQPQHAHPQTTSSQNSILGQAHRLHQQTSQAQATSPLIRTETPNSNSSPSINNAGSIPMQQSTSSMGGSPPRPGSATQQNQAQKSVPTSHGMVSQKSQQSHSGTPRMPVSTPVQSTPASRNSSQTPRLSQRSPQGQISHNPQVQMINGQPILNNSAQAQAFQQQRLQHILRQQQQQQQAAQGLGVIMQGHQASPQQMLQAQQILRNQQQQGMPQQAMQAYTAQMTALAQRQASQGGIPQSMNPNFVGNVSGVGGMQQVPMNMQQIQQLQQQQMMLQAQAQQIAAQQQNNHPIQQQGGISQAAHNQIMGLAHRIYQTEKTSFASQNPNVIITDELDRQMRARAQNAAQQQFIQARRRQQMAAAQAAQQGGNQQNLNALQHQMGM</sequence>
<evidence type="ECO:0000259" key="2">
    <source>
        <dbReference type="Pfam" id="PF12090"/>
    </source>
</evidence>
<feature type="domain" description="Spt20-like SEP" evidence="2">
    <location>
        <begin position="106"/>
        <end position="362"/>
    </location>
</feature>
<dbReference type="Pfam" id="PF12090">
    <property type="entry name" value="Spt20_SEP"/>
    <property type="match status" value="1"/>
</dbReference>
<dbReference type="InterPro" id="IPR046468">
    <property type="entry name" value="Spt20-like_SEP"/>
</dbReference>
<keyword evidence="4" id="KW-1185">Reference proteome</keyword>
<feature type="compositionally biased region" description="Polar residues" evidence="1">
    <location>
        <begin position="489"/>
        <end position="516"/>
    </location>
</feature>
<feature type="compositionally biased region" description="Polar residues" evidence="1">
    <location>
        <begin position="574"/>
        <end position="601"/>
    </location>
</feature>
<dbReference type="Proteomes" id="UP000015441">
    <property type="component" value="Unassembled WGS sequence"/>
</dbReference>
<proteinExistence type="predicted"/>
<accession>N1JET2</accession>
<dbReference type="OrthoDB" id="1932706at2759"/>
<reference evidence="3 4" key="1">
    <citation type="journal article" date="2010" name="Science">
        <title>Genome expansion and gene loss in powdery mildew fungi reveal tradeoffs in extreme parasitism.</title>
        <authorList>
            <person name="Spanu P.D."/>
            <person name="Abbott J.C."/>
            <person name="Amselem J."/>
            <person name="Burgis T.A."/>
            <person name="Soanes D.M."/>
            <person name="Stueber K."/>
            <person name="Ver Loren van Themaat E."/>
            <person name="Brown J.K.M."/>
            <person name="Butcher S.A."/>
            <person name="Gurr S.J."/>
            <person name="Lebrun M.-H."/>
            <person name="Ridout C.J."/>
            <person name="Schulze-Lefert P."/>
            <person name="Talbot N.J."/>
            <person name="Ahmadinejad N."/>
            <person name="Ametz C."/>
            <person name="Barton G.R."/>
            <person name="Benjdia M."/>
            <person name="Bidzinski P."/>
            <person name="Bindschedler L.V."/>
            <person name="Both M."/>
            <person name="Brewer M.T."/>
            <person name="Cadle-Davidson L."/>
            <person name="Cadle-Davidson M.M."/>
            <person name="Collemare J."/>
            <person name="Cramer R."/>
            <person name="Frenkel O."/>
            <person name="Godfrey D."/>
            <person name="Harriman J."/>
            <person name="Hoede C."/>
            <person name="King B.C."/>
            <person name="Klages S."/>
            <person name="Kleemann J."/>
            <person name="Knoll D."/>
            <person name="Koti P.S."/>
            <person name="Kreplak J."/>
            <person name="Lopez-Ruiz F.J."/>
            <person name="Lu X."/>
            <person name="Maekawa T."/>
            <person name="Mahanil S."/>
            <person name="Micali C."/>
            <person name="Milgroom M.G."/>
            <person name="Montana G."/>
            <person name="Noir S."/>
            <person name="O'Connell R.J."/>
            <person name="Oberhaensli S."/>
            <person name="Parlange F."/>
            <person name="Pedersen C."/>
            <person name="Quesneville H."/>
            <person name="Reinhardt R."/>
            <person name="Rott M."/>
            <person name="Sacristan S."/>
            <person name="Schmidt S.M."/>
            <person name="Schoen M."/>
            <person name="Skamnioti P."/>
            <person name="Sommer H."/>
            <person name="Stephens A."/>
            <person name="Takahara H."/>
            <person name="Thordal-Christensen H."/>
            <person name="Vigouroux M."/>
            <person name="Wessling R."/>
            <person name="Wicker T."/>
            <person name="Panstruga R."/>
        </authorList>
    </citation>
    <scope>NUCLEOTIDE SEQUENCE [LARGE SCALE GENOMIC DNA]</scope>
    <source>
        <strain evidence="3">DH14</strain>
    </source>
</reference>
<gene>
    <name evidence="3" type="ORF">BGHDH14_bgh04613</name>
</gene>
<evidence type="ECO:0000313" key="4">
    <source>
        <dbReference type="Proteomes" id="UP000015441"/>
    </source>
</evidence>
<dbReference type="InParanoid" id="N1JET2"/>